<evidence type="ECO:0000256" key="7">
    <source>
        <dbReference type="ARBA" id="ARBA00023170"/>
    </source>
</evidence>
<dbReference type="PANTHER" id="PTHR43134">
    <property type="entry name" value="SIGNAL RECOGNITION PARTICLE RECEPTOR SUBUNIT ALPHA"/>
    <property type="match status" value="1"/>
</dbReference>
<evidence type="ECO:0000256" key="5">
    <source>
        <dbReference type="ARBA" id="ARBA00023134"/>
    </source>
</evidence>
<protein>
    <recommendedName>
        <fullName evidence="9">Signal recognition particle receptor FtsY</fullName>
        <shortName evidence="9">SRP receptor</shortName>
        <ecNumber evidence="9">3.6.5.4</ecNumber>
    </recommendedName>
</protein>
<dbReference type="SMART" id="SM00962">
    <property type="entry name" value="SRP54"/>
    <property type="match status" value="1"/>
</dbReference>
<feature type="region of interest" description="Disordered" evidence="10">
    <location>
        <begin position="25"/>
        <end position="98"/>
    </location>
</feature>
<evidence type="ECO:0000256" key="8">
    <source>
        <dbReference type="ARBA" id="ARBA00048027"/>
    </source>
</evidence>
<dbReference type="Proteomes" id="UP001183615">
    <property type="component" value="Unassembled WGS sequence"/>
</dbReference>
<dbReference type="RefSeq" id="WP_311614614.1">
    <property type="nucleotide sequence ID" value="NZ_JAVREV010000001.1"/>
</dbReference>
<keyword evidence="4 9" id="KW-0378">Hydrolase</keyword>
<dbReference type="InterPro" id="IPR004390">
    <property type="entry name" value="SR_rcpt_FtsY"/>
</dbReference>
<proteinExistence type="inferred from homology"/>
<dbReference type="Gene3D" id="1.20.120.140">
    <property type="entry name" value="Signal recognition particle SRP54, nucleotide-binding domain"/>
    <property type="match status" value="1"/>
</dbReference>
<gene>
    <name evidence="9 12" type="primary">ftsY</name>
    <name evidence="12" type="ORF">RM779_00595</name>
</gene>
<dbReference type="Pfam" id="PF02881">
    <property type="entry name" value="SRP54_N"/>
    <property type="match status" value="1"/>
</dbReference>
<dbReference type="SUPFAM" id="SSF52540">
    <property type="entry name" value="P-loop containing nucleoside triphosphate hydrolases"/>
    <property type="match status" value="1"/>
</dbReference>
<dbReference type="EC" id="3.6.5.4" evidence="9"/>
<comment type="caution">
    <text evidence="12">The sequence shown here is derived from an EMBL/GenBank/DDBJ whole genome shotgun (WGS) entry which is preliminary data.</text>
</comment>
<name>A0ABU2RWH7_9ACTN</name>
<dbReference type="PROSITE" id="PS00300">
    <property type="entry name" value="SRP54"/>
    <property type="match status" value="1"/>
</dbReference>
<evidence type="ECO:0000256" key="9">
    <source>
        <dbReference type="HAMAP-Rule" id="MF_00920"/>
    </source>
</evidence>
<organism evidence="12 13">
    <name type="scientific">Streptomyces johnsoniae</name>
    <dbReference type="NCBI Taxonomy" id="3075532"/>
    <lineage>
        <taxon>Bacteria</taxon>
        <taxon>Bacillati</taxon>
        <taxon>Actinomycetota</taxon>
        <taxon>Actinomycetes</taxon>
        <taxon>Kitasatosporales</taxon>
        <taxon>Streptomycetaceae</taxon>
        <taxon>Streptomyces</taxon>
    </lineage>
</organism>
<dbReference type="SMART" id="SM00382">
    <property type="entry name" value="AAA"/>
    <property type="match status" value="1"/>
</dbReference>
<feature type="binding site" evidence="9">
    <location>
        <begin position="218"/>
        <end position="225"/>
    </location>
    <ligand>
        <name>GTP</name>
        <dbReference type="ChEBI" id="CHEBI:37565"/>
    </ligand>
</feature>
<feature type="binding site" evidence="9">
    <location>
        <begin position="300"/>
        <end position="304"/>
    </location>
    <ligand>
        <name>GTP</name>
        <dbReference type="ChEBI" id="CHEBI:37565"/>
    </ligand>
</feature>
<dbReference type="InterPro" id="IPR042101">
    <property type="entry name" value="SRP54_N_sf"/>
</dbReference>
<dbReference type="SUPFAM" id="SSF47364">
    <property type="entry name" value="Domain of the SRP/SRP receptor G-proteins"/>
    <property type="match status" value="1"/>
</dbReference>
<dbReference type="InterPro" id="IPR013822">
    <property type="entry name" value="Signal_recog_particl_SRP54_hlx"/>
</dbReference>
<keyword evidence="5 9" id="KW-0342">GTP-binding</keyword>
<comment type="subunit">
    <text evidence="9">Part of the signal recognition particle protein translocation system, which is composed of SRP and FtsY.</text>
</comment>
<evidence type="ECO:0000259" key="11">
    <source>
        <dbReference type="PROSITE" id="PS00300"/>
    </source>
</evidence>
<dbReference type="Gene3D" id="3.40.50.300">
    <property type="entry name" value="P-loop containing nucleotide triphosphate hydrolases"/>
    <property type="match status" value="1"/>
</dbReference>
<dbReference type="SMART" id="SM00963">
    <property type="entry name" value="SRP54_N"/>
    <property type="match status" value="1"/>
</dbReference>
<comment type="subcellular location">
    <subcellularLocation>
        <location evidence="9">Cell membrane</location>
        <topology evidence="9">Peripheral membrane protein</topology>
        <orientation evidence="9">Cytoplasmic side</orientation>
    </subcellularLocation>
    <subcellularLocation>
        <location evidence="9">Cytoplasm</location>
    </subcellularLocation>
</comment>
<keyword evidence="7 9" id="KW-0675">Receptor</keyword>
<keyword evidence="2 9" id="KW-0963">Cytoplasm</keyword>
<evidence type="ECO:0000256" key="1">
    <source>
        <dbReference type="ARBA" id="ARBA00022475"/>
    </source>
</evidence>
<feature type="binding site" evidence="9">
    <location>
        <begin position="362"/>
        <end position="365"/>
    </location>
    <ligand>
        <name>GTP</name>
        <dbReference type="ChEBI" id="CHEBI:37565"/>
    </ligand>
</feature>
<dbReference type="InterPro" id="IPR000897">
    <property type="entry name" value="SRP54_GTPase_dom"/>
</dbReference>
<sequence length="410" mass="42818">MDILILVVIIAVVAVAVISGLVVTSRRKQAPPPDDRAAARPAPPPDDRAAARPAPPGEPQVGDDAAPPVTEEERRTVEEVTLPGPEAPPAPPAPEIEVPEPAAGRMVRLRARLARSQTSLGRGLLTLLSRERLDEDTWEEIEATLISADVGPAPTVELVERLRERVLVLGTRSPDELRDLLREELLAQIGTDLDRTVHTEGGVSPEGEERPAVVLVVGVNGTGKTTTTGKLARVLVAEGHSVVLGAADTFRAAAADQLQTWGTRVGALTVRGPEGGDPASVAFDAVKEGITQGADVVLVDTAGRLHTKAGLMDELGKVKRVVEKHGPVNEVLLVLDATTGQNGLTQAKVFAQVVDVTGIALTKLDGTAKGGIVVAVQRELGVPVKLVGLGEGADDLAPFEPEAFVDALIA</sequence>
<dbReference type="InterPro" id="IPR003593">
    <property type="entry name" value="AAA+_ATPase"/>
</dbReference>
<keyword evidence="3 9" id="KW-0547">Nucleotide-binding</keyword>
<comment type="catalytic activity">
    <reaction evidence="8 9">
        <text>GTP + H2O = GDP + phosphate + H(+)</text>
        <dbReference type="Rhea" id="RHEA:19669"/>
        <dbReference type="ChEBI" id="CHEBI:15377"/>
        <dbReference type="ChEBI" id="CHEBI:15378"/>
        <dbReference type="ChEBI" id="CHEBI:37565"/>
        <dbReference type="ChEBI" id="CHEBI:43474"/>
        <dbReference type="ChEBI" id="CHEBI:58189"/>
        <dbReference type="EC" id="3.6.5.4"/>
    </reaction>
</comment>
<dbReference type="InterPro" id="IPR027417">
    <property type="entry name" value="P-loop_NTPase"/>
</dbReference>
<keyword evidence="1 9" id="KW-1003">Cell membrane</keyword>
<feature type="domain" description="SRP54-type proteins GTP-binding" evidence="11">
    <location>
        <begin position="383"/>
        <end position="396"/>
    </location>
</feature>
<dbReference type="Pfam" id="PF00448">
    <property type="entry name" value="SRP54"/>
    <property type="match status" value="1"/>
</dbReference>
<reference evidence="13" key="1">
    <citation type="submission" date="2023-07" db="EMBL/GenBank/DDBJ databases">
        <title>30 novel species of actinomycetes from the DSMZ collection.</title>
        <authorList>
            <person name="Nouioui I."/>
        </authorList>
    </citation>
    <scope>NUCLEOTIDE SEQUENCE [LARGE SCALE GENOMIC DNA]</scope>
    <source>
        <strain evidence="13">DSM 41886</strain>
    </source>
</reference>
<evidence type="ECO:0000256" key="4">
    <source>
        <dbReference type="ARBA" id="ARBA00022801"/>
    </source>
</evidence>
<dbReference type="PANTHER" id="PTHR43134:SF1">
    <property type="entry name" value="SIGNAL RECOGNITION PARTICLE RECEPTOR SUBUNIT ALPHA"/>
    <property type="match status" value="1"/>
</dbReference>
<keyword evidence="13" id="KW-1185">Reference proteome</keyword>
<accession>A0ABU2RWH7</accession>
<dbReference type="EMBL" id="JAVREV010000001">
    <property type="protein sequence ID" value="MDT0441103.1"/>
    <property type="molecule type" value="Genomic_DNA"/>
</dbReference>
<keyword evidence="6 9" id="KW-0472">Membrane</keyword>
<evidence type="ECO:0000313" key="12">
    <source>
        <dbReference type="EMBL" id="MDT0441103.1"/>
    </source>
</evidence>
<evidence type="ECO:0000313" key="13">
    <source>
        <dbReference type="Proteomes" id="UP001183615"/>
    </source>
</evidence>
<dbReference type="HAMAP" id="MF_00920">
    <property type="entry name" value="FtsY"/>
    <property type="match status" value="1"/>
</dbReference>
<evidence type="ECO:0000256" key="10">
    <source>
        <dbReference type="SAM" id="MobiDB-lite"/>
    </source>
</evidence>
<evidence type="ECO:0000256" key="3">
    <source>
        <dbReference type="ARBA" id="ARBA00022741"/>
    </source>
</evidence>
<dbReference type="InterPro" id="IPR036225">
    <property type="entry name" value="SRP/SRP_N"/>
</dbReference>
<dbReference type="NCBIfam" id="TIGR00064">
    <property type="entry name" value="ftsY"/>
    <property type="match status" value="1"/>
</dbReference>
<evidence type="ECO:0000256" key="2">
    <source>
        <dbReference type="ARBA" id="ARBA00022490"/>
    </source>
</evidence>
<feature type="compositionally biased region" description="Pro residues" evidence="10">
    <location>
        <begin position="85"/>
        <end position="94"/>
    </location>
</feature>
<comment type="similarity">
    <text evidence="9">Belongs to the GTP-binding SRP family. FtsY subfamily.</text>
</comment>
<comment type="function">
    <text evidence="9">Involved in targeting and insertion of nascent membrane proteins into the cytoplasmic membrane. Acts as a receptor for the complex formed by the signal recognition particle (SRP) and the ribosome-nascent chain (RNC).</text>
</comment>
<evidence type="ECO:0000256" key="6">
    <source>
        <dbReference type="ARBA" id="ARBA00023136"/>
    </source>
</evidence>